<dbReference type="EMBL" id="MU001674">
    <property type="protein sequence ID" value="KAF2459951.1"/>
    <property type="molecule type" value="Genomic_DNA"/>
</dbReference>
<sequence length="57" mass="6322">MLACLTRHQKIEHRHYSSPCLCTGACLLPTAPFSRRLTLNPRRQMTSLAYAGGGSFT</sequence>
<dbReference type="Proteomes" id="UP000799766">
    <property type="component" value="Unassembled WGS sequence"/>
</dbReference>
<evidence type="ECO:0000313" key="1">
    <source>
        <dbReference type="EMBL" id="KAF2459951.1"/>
    </source>
</evidence>
<gene>
    <name evidence="1" type="ORF">BDY21DRAFT_336983</name>
</gene>
<reference evidence="1" key="1">
    <citation type="journal article" date="2020" name="Stud. Mycol.">
        <title>101 Dothideomycetes genomes: a test case for predicting lifestyles and emergence of pathogens.</title>
        <authorList>
            <person name="Haridas S."/>
            <person name="Albert R."/>
            <person name="Binder M."/>
            <person name="Bloem J."/>
            <person name="Labutti K."/>
            <person name="Salamov A."/>
            <person name="Andreopoulos B."/>
            <person name="Baker S."/>
            <person name="Barry K."/>
            <person name="Bills G."/>
            <person name="Bluhm B."/>
            <person name="Cannon C."/>
            <person name="Castanera R."/>
            <person name="Culley D."/>
            <person name="Daum C."/>
            <person name="Ezra D."/>
            <person name="Gonzalez J."/>
            <person name="Henrissat B."/>
            <person name="Kuo A."/>
            <person name="Liang C."/>
            <person name="Lipzen A."/>
            <person name="Lutzoni F."/>
            <person name="Magnuson J."/>
            <person name="Mondo S."/>
            <person name="Nolan M."/>
            <person name="Ohm R."/>
            <person name="Pangilinan J."/>
            <person name="Park H.-J."/>
            <person name="Ramirez L."/>
            <person name="Alfaro M."/>
            <person name="Sun H."/>
            <person name="Tritt A."/>
            <person name="Yoshinaga Y."/>
            <person name="Zwiers L.-H."/>
            <person name="Turgeon B."/>
            <person name="Goodwin S."/>
            <person name="Spatafora J."/>
            <person name="Crous P."/>
            <person name="Grigoriev I."/>
        </authorList>
    </citation>
    <scope>NUCLEOTIDE SEQUENCE</scope>
    <source>
        <strain evidence="1">ATCC 16933</strain>
    </source>
</reference>
<dbReference type="AlphaFoldDB" id="A0A6A6P7I2"/>
<keyword evidence="2" id="KW-1185">Reference proteome</keyword>
<organism evidence="1 2">
    <name type="scientific">Lineolata rhizophorae</name>
    <dbReference type="NCBI Taxonomy" id="578093"/>
    <lineage>
        <taxon>Eukaryota</taxon>
        <taxon>Fungi</taxon>
        <taxon>Dikarya</taxon>
        <taxon>Ascomycota</taxon>
        <taxon>Pezizomycotina</taxon>
        <taxon>Dothideomycetes</taxon>
        <taxon>Dothideomycetes incertae sedis</taxon>
        <taxon>Lineolatales</taxon>
        <taxon>Lineolataceae</taxon>
        <taxon>Lineolata</taxon>
    </lineage>
</organism>
<proteinExistence type="predicted"/>
<evidence type="ECO:0000313" key="2">
    <source>
        <dbReference type="Proteomes" id="UP000799766"/>
    </source>
</evidence>
<accession>A0A6A6P7I2</accession>
<name>A0A6A6P7I2_9PEZI</name>
<protein>
    <submittedName>
        <fullName evidence="1">Uncharacterized protein</fullName>
    </submittedName>
</protein>